<dbReference type="InterPro" id="IPR050155">
    <property type="entry name" value="HAD-like_hydrolase_sf"/>
</dbReference>
<protein>
    <submittedName>
        <fullName evidence="1">Phosphonoacetaldehyde hydrolase</fullName>
    </submittedName>
</protein>
<name>A0A917EWW7_9MICO</name>
<proteinExistence type="predicted"/>
<accession>A0A917EWW7</accession>
<keyword evidence="1" id="KW-0378">Hydrolase</keyword>
<dbReference type="PANTHER" id="PTHR43434">
    <property type="entry name" value="PHOSPHOGLYCOLATE PHOSPHATASE"/>
    <property type="match status" value="1"/>
</dbReference>
<dbReference type="Proteomes" id="UP000598775">
    <property type="component" value="Unassembled WGS sequence"/>
</dbReference>
<dbReference type="PANTHER" id="PTHR43434:SF19">
    <property type="entry name" value="PHOSPHONOACETALDEHYDE HYDROLASE"/>
    <property type="match status" value="1"/>
</dbReference>
<dbReference type="InterPro" id="IPR036412">
    <property type="entry name" value="HAD-like_sf"/>
</dbReference>
<dbReference type="InterPro" id="IPR022468">
    <property type="entry name" value="PhnX-like"/>
</dbReference>
<evidence type="ECO:0000313" key="1">
    <source>
        <dbReference type="EMBL" id="GGF16978.1"/>
    </source>
</evidence>
<dbReference type="GO" id="GO:0005829">
    <property type="term" value="C:cytosol"/>
    <property type="evidence" value="ECO:0007669"/>
    <property type="project" value="TreeGrafter"/>
</dbReference>
<dbReference type="NCBIfam" id="TIGR03351">
    <property type="entry name" value="PhnX-like"/>
    <property type="match status" value="1"/>
</dbReference>
<gene>
    <name evidence="1" type="ORF">GCM10011399_08420</name>
</gene>
<dbReference type="AlphaFoldDB" id="A0A917EWW7"/>
<dbReference type="SFLD" id="SFLDG01129">
    <property type="entry name" value="C1.5:_HAD__Beta-PGM__Phosphata"/>
    <property type="match status" value="1"/>
</dbReference>
<dbReference type="EMBL" id="BMGP01000001">
    <property type="protein sequence ID" value="GGF16978.1"/>
    <property type="molecule type" value="Genomic_DNA"/>
</dbReference>
<dbReference type="Pfam" id="PF00702">
    <property type="entry name" value="Hydrolase"/>
    <property type="match status" value="1"/>
</dbReference>
<dbReference type="Gene3D" id="3.40.50.1000">
    <property type="entry name" value="HAD superfamily/HAD-like"/>
    <property type="match status" value="1"/>
</dbReference>
<comment type="caution">
    <text evidence="1">The sequence shown here is derived from an EMBL/GenBank/DDBJ whole genome shotgun (WGS) entry which is preliminary data.</text>
</comment>
<dbReference type="InterPro" id="IPR023214">
    <property type="entry name" value="HAD_sf"/>
</dbReference>
<dbReference type="InterPro" id="IPR023198">
    <property type="entry name" value="PGP-like_dom2"/>
</dbReference>
<dbReference type="GO" id="GO:0006281">
    <property type="term" value="P:DNA repair"/>
    <property type="evidence" value="ECO:0007669"/>
    <property type="project" value="TreeGrafter"/>
</dbReference>
<dbReference type="GO" id="GO:0008967">
    <property type="term" value="F:phosphoglycolate phosphatase activity"/>
    <property type="evidence" value="ECO:0007669"/>
    <property type="project" value="TreeGrafter"/>
</dbReference>
<dbReference type="SFLD" id="SFLDS00003">
    <property type="entry name" value="Haloacid_Dehalogenase"/>
    <property type="match status" value="1"/>
</dbReference>
<evidence type="ECO:0000313" key="2">
    <source>
        <dbReference type="Proteomes" id="UP000598775"/>
    </source>
</evidence>
<dbReference type="SUPFAM" id="SSF56784">
    <property type="entry name" value="HAD-like"/>
    <property type="match status" value="1"/>
</dbReference>
<sequence>MWQATGIPPHSIHTPFNSPCCNGHTPAVGPAAKKGSCIVIELVAFDMAGTTIDDHGLVYVALADSVTETGATVADDDLQQWMGTDKVTAIIALLRLGGVHPDDALVVHTFARFKLLLAEAYERHAPVALPGVEEAFRELASRGVFIALTTGFSDEVAGPLLDSLGWSVGAGPAHLLDAVVTTSDVVLGRPAPYLIHHAMEKTGVTDVSAVLAVGDTAVDLLAAHNAGVAGIGVLSGGLTRSQLSVHPHAYILDSAAELLSLPELAGRVMA</sequence>
<keyword evidence="2" id="KW-1185">Reference proteome</keyword>
<dbReference type="Gene3D" id="1.10.150.240">
    <property type="entry name" value="Putative phosphatase, domain 2"/>
    <property type="match status" value="1"/>
</dbReference>
<reference evidence="1 2" key="1">
    <citation type="journal article" date="2014" name="Int. J. Syst. Evol. Microbiol.">
        <title>Complete genome sequence of Corynebacterium casei LMG S-19264T (=DSM 44701T), isolated from a smear-ripened cheese.</title>
        <authorList>
            <consortium name="US DOE Joint Genome Institute (JGI-PGF)"/>
            <person name="Walter F."/>
            <person name="Albersmeier A."/>
            <person name="Kalinowski J."/>
            <person name="Ruckert C."/>
        </authorList>
    </citation>
    <scope>NUCLEOTIDE SEQUENCE [LARGE SCALE GENOMIC DNA]</scope>
    <source>
        <strain evidence="1 2">CGMCC 1.12976</strain>
    </source>
</reference>
<organism evidence="1 2">
    <name type="scientific">Subtercola lobariae</name>
    <dbReference type="NCBI Taxonomy" id="1588641"/>
    <lineage>
        <taxon>Bacteria</taxon>
        <taxon>Bacillati</taxon>
        <taxon>Actinomycetota</taxon>
        <taxon>Actinomycetes</taxon>
        <taxon>Micrococcales</taxon>
        <taxon>Microbacteriaceae</taxon>
        <taxon>Subtercola</taxon>
    </lineage>
</organism>